<dbReference type="OrthoDB" id="676979at2759"/>
<dbReference type="Proteomes" id="UP000002488">
    <property type="component" value="Unassembled WGS sequence"/>
</dbReference>
<dbReference type="InterPro" id="IPR050994">
    <property type="entry name" value="At_inactive_RLKs"/>
</dbReference>
<keyword evidence="2" id="KW-0812">Transmembrane</keyword>
<evidence type="ECO:0000256" key="1">
    <source>
        <dbReference type="SAM" id="MobiDB-lite"/>
    </source>
</evidence>
<evidence type="ECO:0000256" key="2">
    <source>
        <dbReference type="SAM" id="Phobius"/>
    </source>
</evidence>
<keyword evidence="2" id="KW-0472">Membrane</keyword>
<dbReference type="EMBL" id="ACGJ01002000">
    <property type="protein sequence ID" value="EET01364.1"/>
    <property type="molecule type" value="Genomic_DNA"/>
</dbReference>
<gene>
    <name evidence="3" type="ORF">GL50581_1373</name>
</gene>
<reference evidence="3 4" key="1">
    <citation type="journal article" date="2009" name="PLoS Pathog.">
        <title>Draft genome sequencing of giardia intestinalis assemblage B isolate GS: is human giardiasis caused by two different species?</title>
        <authorList>
            <person name="Franzen O."/>
            <person name="Jerlstrom-Hultqvist J."/>
            <person name="Castro E."/>
            <person name="Sherwood E."/>
            <person name="Ankarklev J."/>
            <person name="Reiner D.S."/>
            <person name="Palm D."/>
            <person name="Andersson J.O."/>
            <person name="Andersson B."/>
            <person name="Svard S.G."/>
        </authorList>
    </citation>
    <scope>NUCLEOTIDE SEQUENCE [LARGE SCALE GENOMIC DNA]</scope>
    <source>
        <strain evidence="4">ATCC 50581 / GS clone H7</strain>
    </source>
</reference>
<dbReference type="InterPro" id="IPR032675">
    <property type="entry name" value="LRR_dom_sf"/>
</dbReference>
<sequence>MLVLIAVVCTAILAVDKDINTCLYDFYLSTDGPNWYSSDGWDALVDENGEHCLAYGIECDINGDIVSISMPMNNLMGEIPACFATLQTLKELTIQSNYVTGSMRNLPPNLVKISLSMTSFTNITSDICRLTSLDTFSMSYCELTNVTLPTCLYNIPSISIMNSGIRLPEELVSLTIDTGRRGLSIPGVDASKLTFTIPADEMRELGTLDLSGTGVSGSFNLSQLIFAFPRVQDLYLGGNNFVGWIDFDTFLQPISVSVLRTSTINLGSNGFKGILNGITEISALVESFWSDLYGIDLSNNSLVGISPTLEELQLLLLKHKDFYLLNLENNTFLCTDERPSLFDCIDLQVVNFTTHEGTADDNSAMSSGKQLQLDMLLPGNVPEDLATEFVSHLGLSFESPEESSASEMLSLTLLSTTYSETQDSTLFSTLLSASVDDHTGVVTSFKLMWTSMNLTLKLQLPHDSVVEEQQSTDFSDQPSSFPSSIDNEGITGDSMPKVTLDVYGMSRCPYFSQLVVSDVQYLISAYPMATKILTLRYMPLSKPSIYTVSGGYSSHGAAEVTGDYYFLCLQNYTNLNATVMRDYYLCMYGAKASVSGVPYNVTRCNMKVLRQQYNFTDDDVKNIMSCSHSRANELLNQTFSYVLTNRVGFSPTLYLENELFCLSGIKCLYDDSSAHLETRVANLVETVCSIYQGKYGEYPNCTQKLATTAQCPTDEIIVGSTCVMQKSIVIAVSACCIAFLLCLVVSLMIYSSIKERRAKSQSQRGAHRDKIDALLTDNDESASDPELI</sequence>
<organism evidence="3 4">
    <name type="scientific">Giardia intestinalis (strain ATCC 50581 / GS clone H7)</name>
    <name type="common">Giardia lamblia</name>
    <dbReference type="NCBI Taxonomy" id="598745"/>
    <lineage>
        <taxon>Eukaryota</taxon>
        <taxon>Metamonada</taxon>
        <taxon>Diplomonadida</taxon>
        <taxon>Hexamitidae</taxon>
        <taxon>Giardiinae</taxon>
        <taxon>Giardia</taxon>
    </lineage>
</organism>
<evidence type="ECO:0000313" key="4">
    <source>
        <dbReference type="Proteomes" id="UP000002488"/>
    </source>
</evidence>
<dbReference type="OMA" id="ISIMNSG"/>
<keyword evidence="2" id="KW-1133">Transmembrane helix</keyword>
<protein>
    <submittedName>
        <fullName evidence="3">Leucine-rich repeat protein</fullName>
    </submittedName>
</protein>
<feature type="compositionally biased region" description="Acidic residues" evidence="1">
    <location>
        <begin position="777"/>
        <end position="788"/>
    </location>
</feature>
<accession>C6LRJ0</accession>
<dbReference type="AlphaFoldDB" id="C6LRJ0"/>
<comment type="caution">
    <text evidence="3">The sequence shown here is derived from an EMBL/GenBank/DDBJ whole genome shotgun (WGS) entry which is preliminary data.</text>
</comment>
<name>C6LRJ0_GIAIB</name>
<dbReference type="SUPFAM" id="SSF52058">
    <property type="entry name" value="L domain-like"/>
    <property type="match status" value="1"/>
</dbReference>
<feature type="transmembrane region" description="Helical" evidence="2">
    <location>
        <begin position="728"/>
        <end position="750"/>
    </location>
</feature>
<feature type="region of interest" description="Disordered" evidence="1">
    <location>
        <begin position="761"/>
        <end position="788"/>
    </location>
</feature>
<dbReference type="PANTHER" id="PTHR48010">
    <property type="entry name" value="OS05G0588300 PROTEIN"/>
    <property type="match status" value="1"/>
</dbReference>
<dbReference type="VEuPathDB" id="GiardiaDB:GL50581_1373"/>
<proteinExistence type="predicted"/>
<dbReference type="Gene3D" id="3.80.10.10">
    <property type="entry name" value="Ribonuclease Inhibitor"/>
    <property type="match status" value="1"/>
</dbReference>
<evidence type="ECO:0000313" key="3">
    <source>
        <dbReference type="EMBL" id="EET01364.1"/>
    </source>
</evidence>
<dbReference type="PANTHER" id="PTHR48010:SF58">
    <property type="entry name" value="RECEPTOR PROTEIN KINASE-LIKE PROTEIN ZAR1"/>
    <property type="match status" value="1"/>
</dbReference>